<feature type="region of interest" description="Disordered" evidence="6">
    <location>
        <begin position="1000"/>
        <end position="1020"/>
    </location>
</feature>
<dbReference type="Pfam" id="PF14773">
    <property type="entry name" value="VIGSSK"/>
    <property type="match status" value="1"/>
</dbReference>
<evidence type="ECO:0000256" key="6">
    <source>
        <dbReference type="SAM" id="MobiDB-lite"/>
    </source>
</evidence>
<dbReference type="SUPFAM" id="SSF52540">
    <property type="entry name" value="P-loop containing nucleoside triphosphate hydrolases"/>
    <property type="match status" value="2"/>
</dbReference>
<evidence type="ECO:0000313" key="9">
    <source>
        <dbReference type="EMBL" id="KAG9689356.1"/>
    </source>
</evidence>
<evidence type="ECO:0000256" key="4">
    <source>
        <dbReference type="ARBA" id="ARBA00022840"/>
    </source>
</evidence>
<feature type="domain" description="Helicase ATP-binding" evidence="7">
    <location>
        <begin position="251"/>
        <end position="430"/>
    </location>
</feature>
<feature type="region of interest" description="Disordered" evidence="6">
    <location>
        <begin position="55"/>
        <end position="122"/>
    </location>
</feature>
<proteinExistence type="predicted"/>
<feature type="domain" description="Helicase C-terminal" evidence="8">
    <location>
        <begin position="622"/>
        <end position="777"/>
    </location>
</feature>
<dbReference type="AlphaFoldDB" id="A0A9P8EF57"/>
<dbReference type="GO" id="GO:0016787">
    <property type="term" value="F:hydrolase activity"/>
    <property type="evidence" value="ECO:0007669"/>
    <property type="project" value="UniProtKB-KW"/>
</dbReference>
<keyword evidence="4" id="KW-0067">ATP-binding</keyword>
<evidence type="ECO:0000256" key="3">
    <source>
        <dbReference type="ARBA" id="ARBA00022801"/>
    </source>
</evidence>
<dbReference type="SMART" id="SM00490">
    <property type="entry name" value="HELICc"/>
    <property type="match status" value="1"/>
</dbReference>
<feature type="compositionally biased region" description="Low complexity" evidence="6">
    <location>
        <begin position="59"/>
        <end position="70"/>
    </location>
</feature>
<keyword evidence="2" id="KW-0547">Nucleotide-binding</keyword>
<accession>A0A9P8EF57</accession>
<evidence type="ECO:0000259" key="7">
    <source>
        <dbReference type="PROSITE" id="PS51192"/>
    </source>
</evidence>
<dbReference type="GO" id="GO:0005634">
    <property type="term" value="C:nucleus"/>
    <property type="evidence" value="ECO:0007669"/>
    <property type="project" value="UniProtKB-SubCell"/>
</dbReference>
<dbReference type="Pfam" id="PF00176">
    <property type="entry name" value="SNF2-rel_dom"/>
    <property type="match status" value="1"/>
</dbReference>
<dbReference type="Pfam" id="PF25806">
    <property type="entry name" value="RHH_ERCC6L2"/>
    <property type="match status" value="1"/>
</dbReference>
<dbReference type="GO" id="GO:0005524">
    <property type="term" value="F:ATP binding"/>
    <property type="evidence" value="ECO:0007669"/>
    <property type="project" value="InterPro"/>
</dbReference>
<dbReference type="CDD" id="cd18793">
    <property type="entry name" value="SF2_C_SNF"/>
    <property type="match status" value="1"/>
</dbReference>
<dbReference type="PROSITE" id="PS51194">
    <property type="entry name" value="HELICASE_CTER"/>
    <property type="match status" value="1"/>
</dbReference>
<feature type="compositionally biased region" description="Basic and acidic residues" evidence="6">
    <location>
        <begin position="75"/>
        <end position="85"/>
    </location>
</feature>
<feature type="compositionally biased region" description="Polar residues" evidence="6">
    <location>
        <begin position="139"/>
        <end position="150"/>
    </location>
</feature>
<keyword evidence="5" id="KW-0539">Nucleus</keyword>
<dbReference type="PROSITE" id="PS51192">
    <property type="entry name" value="HELICASE_ATP_BIND_1"/>
    <property type="match status" value="1"/>
</dbReference>
<gene>
    <name evidence="9" type="ORF">KCU76_g8931</name>
</gene>
<feature type="compositionally biased region" description="Basic and acidic residues" evidence="6">
    <location>
        <begin position="93"/>
        <end position="107"/>
    </location>
</feature>
<dbReference type="InterPro" id="IPR014001">
    <property type="entry name" value="Helicase_ATP-bd"/>
</dbReference>
<evidence type="ECO:0000256" key="5">
    <source>
        <dbReference type="ARBA" id="ARBA00023242"/>
    </source>
</evidence>
<dbReference type="InterPro" id="IPR029256">
    <property type="entry name" value="Heliccase-ass-bd"/>
</dbReference>
<dbReference type="PANTHER" id="PTHR45629:SF7">
    <property type="entry name" value="DNA EXCISION REPAIR PROTEIN ERCC-6-RELATED"/>
    <property type="match status" value="1"/>
</dbReference>
<evidence type="ECO:0000313" key="10">
    <source>
        <dbReference type="Proteomes" id="UP000779574"/>
    </source>
</evidence>
<dbReference type="InterPro" id="IPR050496">
    <property type="entry name" value="SNF2_RAD54_helicase_repair"/>
</dbReference>
<comment type="caution">
    <text evidence="9">The sequence shown here is derived from an EMBL/GenBank/DDBJ whole genome shotgun (WGS) entry which is preliminary data.</text>
</comment>
<evidence type="ECO:0000256" key="1">
    <source>
        <dbReference type="ARBA" id="ARBA00004123"/>
    </source>
</evidence>
<dbReference type="Gene3D" id="3.40.50.300">
    <property type="entry name" value="P-loop containing nucleotide triphosphate hydrolases"/>
    <property type="match status" value="1"/>
</dbReference>
<evidence type="ECO:0000259" key="8">
    <source>
        <dbReference type="PROSITE" id="PS51194"/>
    </source>
</evidence>
<dbReference type="InterPro" id="IPR000330">
    <property type="entry name" value="SNF2_N"/>
</dbReference>
<keyword evidence="3" id="KW-0378">Hydrolase</keyword>
<dbReference type="PANTHER" id="PTHR45629">
    <property type="entry name" value="SNF2/RAD54 FAMILY MEMBER"/>
    <property type="match status" value="1"/>
</dbReference>
<dbReference type="InterPro" id="IPR027417">
    <property type="entry name" value="P-loop_NTPase"/>
</dbReference>
<feature type="non-terminal residue" evidence="9">
    <location>
        <position position="1020"/>
    </location>
</feature>
<comment type="subcellular location">
    <subcellularLocation>
        <location evidence="1">Nucleus</location>
    </subcellularLocation>
</comment>
<dbReference type="FunFam" id="3.40.50.10810:FF:000019">
    <property type="entry name" value="DNA excision repair protein ERCC-6-like 2 isoform X1"/>
    <property type="match status" value="1"/>
</dbReference>
<evidence type="ECO:0000256" key="2">
    <source>
        <dbReference type="ARBA" id="ARBA00022741"/>
    </source>
</evidence>
<dbReference type="InterPro" id="IPR038718">
    <property type="entry name" value="SNF2-like_sf"/>
</dbReference>
<dbReference type="Pfam" id="PF00271">
    <property type="entry name" value="Helicase_C"/>
    <property type="match status" value="1"/>
</dbReference>
<dbReference type="InterPro" id="IPR001650">
    <property type="entry name" value="Helicase_C-like"/>
</dbReference>
<name>A0A9P8EF57_AURME</name>
<organism evidence="9 10">
    <name type="scientific">Aureobasidium melanogenum</name>
    <name type="common">Aureobasidium pullulans var. melanogenum</name>
    <dbReference type="NCBI Taxonomy" id="46634"/>
    <lineage>
        <taxon>Eukaryota</taxon>
        <taxon>Fungi</taxon>
        <taxon>Dikarya</taxon>
        <taxon>Ascomycota</taxon>
        <taxon>Pezizomycotina</taxon>
        <taxon>Dothideomycetes</taxon>
        <taxon>Dothideomycetidae</taxon>
        <taxon>Dothideales</taxon>
        <taxon>Saccotheciaceae</taxon>
        <taxon>Aureobasidium</taxon>
    </lineage>
</organism>
<dbReference type="InterPro" id="IPR057931">
    <property type="entry name" value="RHH_ERCC6L2"/>
</dbReference>
<dbReference type="InterPro" id="IPR049730">
    <property type="entry name" value="SNF2/RAD54-like_C"/>
</dbReference>
<dbReference type="SMART" id="SM00487">
    <property type="entry name" value="DEXDc"/>
    <property type="match status" value="1"/>
</dbReference>
<feature type="region of interest" description="Disordered" evidence="6">
    <location>
        <begin position="139"/>
        <end position="161"/>
    </location>
</feature>
<dbReference type="Gene3D" id="3.40.50.10810">
    <property type="entry name" value="Tandem AAA-ATPase domain"/>
    <property type="match status" value="1"/>
</dbReference>
<reference evidence="9" key="1">
    <citation type="journal article" date="2021" name="J Fungi (Basel)">
        <title>Virulence traits and population genomics of the black yeast Aureobasidium melanogenum.</title>
        <authorList>
            <person name="Cernosa A."/>
            <person name="Sun X."/>
            <person name="Gostincar C."/>
            <person name="Fang C."/>
            <person name="Gunde-Cimerman N."/>
            <person name="Song Z."/>
        </authorList>
    </citation>
    <scope>NUCLEOTIDE SEQUENCE</scope>
    <source>
        <strain evidence="9">EXF-9911</strain>
    </source>
</reference>
<feature type="compositionally biased region" description="Acidic residues" evidence="6">
    <location>
        <begin position="151"/>
        <end position="161"/>
    </location>
</feature>
<dbReference type="OrthoDB" id="413460at2759"/>
<sequence>MASYKSATRSHMRDHRLDRQIEIMDEGEASDLSDLDIVKHTTKRVNLLETFQRSDGTDTDLLNSDDSNNLGRKRPRDDDGERVTFDDDEDAGEAYRKFKSRKSDQRKATAARTKKAKAKANAIVGKKQKALLDTTKQLNQPKFKNDTYGTDSEEEPPEDNLPEFLRARKSKWNQDRAKLGEAILSVPPDYDGVYFSDDERLEELQERPVLRDAETSQDYKDIEMQKSDGIIPAPIAQWLRDYQIDGVRFLHELFAFQEGGILGDDMGLGKTIQVIAFLTAAFGKTGDERDYKRMRKMRRSNHWYPRVLLICPGSLMDNWKSEFDRWGFWHYDTYHGSNASRSAVLSAARAGRLEVMITTYTTYRNHRGDINMVEWDCVIADECHTIKERNSEISKAMNEVNALCRIGLTGTAVQNKYDEFWTLLNWTNPGKFGTMAEWRKSVSGPLKIGQSHDTTFAQLAVCRRVADKLVKNLLPPHFRRRMKSLIAHQLPKKTDRVVFCPLSDAQSEAYMNLVDSDKIDYIRRSSDPCDCSSGKKRGWCCYMEIPGRGKWQHHVFPMLMTLQKLANHLALLCPQSKDSEDMQHKELENLQLALPDTWLEMYHNRDQITNYANADFCGKWKVLRKLLKFWHSNGDKVLVFSYSVRLLRMLQMLFKSTTSYNVSYLDGSMKYEERTQTVDDFNANETQFVFLISTKAGGVGLNITSANKVVIFDPNWNPSWDLQAQDRAYRIGQTRDVEVFRLVSAGTVEEIVYARQIYKQQQANIAYNASTERRYFRGVQDTADKKGEIFGLLNLFSYEGENLVLRDIVNKTNIAESKAGVSVVGLDTSQDSDDDDDDNLMDREDAAMSQLVAEITGEGGKKKKHDGEQDSETKRQARAIQAILNMAGVEYTHDNNDVVGSSKMEAQLSKRAMAAGTDFDLSNEYAFEKSQDANISFDDERKIAYKYKPPEYVRKRLFCSMAEYFGFADATEFALVLEGWSEQRKTDCLNKFYRHRREVLEREGAEEGEDEAGEKSAYFK</sequence>
<dbReference type="EMBL" id="JAHFXF010000358">
    <property type="protein sequence ID" value="KAG9689356.1"/>
    <property type="molecule type" value="Genomic_DNA"/>
</dbReference>
<dbReference type="Proteomes" id="UP000779574">
    <property type="component" value="Unassembled WGS sequence"/>
</dbReference>
<reference evidence="9" key="2">
    <citation type="submission" date="2021-08" db="EMBL/GenBank/DDBJ databases">
        <authorList>
            <person name="Gostincar C."/>
            <person name="Sun X."/>
            <person name="Song Z."/>
            <person name="Gunde-Cimerman N."/>
        </authorList>
    </citation>
    <scope>NUCLEOTIDE SEQUENCE</scope>
    <source>
        <strain evidence="9">EXF-9911</strain>
    </source>
</reference>
<protein>
    <submittedName>
        <fullName evidence="9">DNA excision repair protein</fullName>
    </submittedName>
</protein>